<dbReference type="PROSITE" id="PS00668">
    <property type="entry name" value="COMPLEX1_ND1_2"/>
    <property type="match status" value="1"/>
</dbReference>
<reference evidence="7 8" key="1">
    <citation type="journal article" date="2017" name="ISME J.">
        <title>Energy and carbon metabolisms in a deep terrestrial subsurface fluid microbial community.</title>
        <authorList>
            <person name="Momper L."/>
            <person name="Jungbluth S.P."/>
            <person name="Lee M.D."/>
            <person name="Amend J.P."/>
        </authorList>
    </citation>
    <scope>NUCLEOTIDE SEQUENCE [LARGE SCALE GENOMIC DNA]</scope>
    <source>
        <strain evidence="7">SURF_5</strain>
    </source>
</reference>
<gene>
    <name evidence="5 7" type="primary">nuoH</name>
    <name evidence="7" type="ORF">C4520_05145</name>
</gene>
<dbReference type="GO" id="GO:0009060">
    <property type="term" value="P:aerobic respiration"/>
    <property type="evidence" value="ECO:0007669"/>
    <property type="project" value="TreeGrafter"/>
</dbReference>
<evidence type="ECO:0000256" key="2">
    <source>
        <dbReference type="ARBA" id="ARBA00022692"/>
    </source>
</evidence>
<sequence>MILAIKIAIATLFVLNLAGLLTWAERRQSAFIQDRLGPNRANVFGITLAGLLHPVADGIKMMMKEDFIPAGADRIVHTVAPFIALFPAFVVYAVIPFADKLPVFGYEINFVVSEINIGLLFIVAVMSTAIFGVFLGGWASNNKWSLLGALRSAAQMISYEVTLGLTIIGILMVYQSVRLDEIVRAQGNLLFGFIPAWGIVTQPVAFLLFFTAAMAETKRTPFDLPEGESELVAGYFLEYSGMKFGMFFMGEFAELVVIAGIVASLFFGGWQIPWVTTDMLLGFFKSGLIVALIQMGVFTVKVVALCWLQLTVRWTLPRFRYDQLMRLGWKMLLPLSLANIFVTGVVILLLQ</sequence>
<dbReference type="InterPro" id="IPR018086">
    <property type="entry name" value="NADH_UbQ_OxRdtase_su1_CS"/>
</dbReference>
<evidence type="ECO:0000313" key="7">
    <source>
        <dbReference type="EMBL" id="RJP23928.1"/>
    </source>
</evidence>
<feature type="transmembrane region" description="Helical" evidence="5">
    <location>
        <begin position="244"/>
        <end position="267"/>
    </location>
</feature>
<keyword evidence="5 6" id="KW-0520">NAD</keyword>
<dbReference type="GO" id="GO:0048038">
    <property type="term" value="F:quinone binding"/>
    <property type="evidence" value="ECO:0007669"/>
    <property type="project" value="UniProtKB-KW"/>
</dbReference>
<evidence type="ECO:0000313" key="8">
    <source>
        <dbReference type="Proteomes" id="UP000265882"/>
    </source>
</evidence>
<feature type="transmembrane region" description="Helical" evidence="5">
    <location>
        <begin position="189"/>
        <end position="210"/>
    </location>
</feature>
<evidence type="ECO:0000256" key="4">
    <source>
        <dbReference type="ARBA" id="ARBA00023136"/>
    </source>
</evidence>
<evidence type="ECO:0000256" key="1">
    <source>
        <dbReference type="ARBA" id="ARBA00004141"/>
    </source>
</evidence>
<dbReference type="PANTHER" id="PTHR11432">
    <property type="entry name" value="NADH DEHYDROGENASE SUBUNIT 1"/>
    <property type="match status" value="1"/>
</dbReference>
<keyword evidence="3 5" id="KW-1133">Transmembrane helix</keyword>
<accession>A0A3A4NTP0</accession>
<feature type="transmembrane region" description="Helical" evidence="5">
    <location>
        <begin position="331"/>
        <end position="350"/>
    </location>
</feature>
<keyword evidence="4 5" id="KW-0472">Membrane</keyword>
<comment type="subcellular location">
    <subcellularLocation>
        <location evidence="5 6">Cell membrane</location>
        <topology evidence="5 6">Multi-pass membrane protein</topology>
    </subcellularLocation>
    <subcellularLocation>
        <location evidence="1">Membrane</location>
        <topology evidence="1">Multi-pass membrane protein</topology>
    </subcellularLocation>
</comment>
<evidence type="ECO:0000256" key="6">
    <source>
        <dbReference type="RuleBase" id="RU000471"/>
    </source>
</evidence>
<organism evidence="7 8">
    <name type="scientific">Abyssobacteria bacterium (strain SURF_5)</name>
    <dbReference type="NCBI Taxonomy" id="2093360"/>
    <lineage>
        <taxon>Bacteria</taxon>
        <taxon>Pseudomonadati</taxon>
        <taxon>Candidatus Hydrogenedentota</taxon>
        <taxon>Candidatus Abyssobacteria</taxon>
    </lineage>
</organism>
<comment type="function">
    <text evidence="5">NDH-1 shuttles electrons from NADH, via FMN and iron-sulfur (Fe-S) centers, to quinones in the respiratory chain. The immediate electron acceptor for the enzyme in this species is believed to be ubiquinone. Couples the redox reaction to proton translocation (for every two electrons transferred, four hydrogen ions are translocated across the cytoplasmic membrane), and thus conserves the redox energy in a proton gradient. This subunit may bind ubiquinone.</text>
</comment>
<proteinExistence type="inferred from homology"/>
<keyword evidence="5" id="KW-1003">Cell membrane</keyword>
<dbReference type="GO" id="GO:0005886">
    <property type="term" value="C:plasma membrane"/>
    <property type="evidence" value="ECO:0007669"/>
    <property type="project" value="UniProtKB-SubCell"/>
</dbReference>
<feature type="transmembrane region" description="Helical" evidence="5">
    <location>
        <begin position="44"/>
        <end position="63"/>
    </location>
</feature>
<dbReference type="GO" id="GO:0003954">
    <property type="term" value="F:NADH dehydrogenase activity"/>
    <property type="evidence" value="ECO:0007669"/>
    <property type="project" value="TreeGrafter"/>
</dbReference>
<feature type="transmembrane region" description="Helical" evidence="5">
    <location>
        <begin position="157"/>
        <end position="177"/>
    </location>
</feature>
<keyword evidence="7" id="KW-0560">Oxidoreductase</keyword>
<protein>
    <recommendedName>
        <fullName evidence="5">NADH-quinone oxidoreductase subunit H</fullName>
        <ecNumber evidence="5">7.1.1.-</ecNumber>
    </recommendedName>
    <alternativeName>
        <fullName evidence="5">NADH dehydrogenase I subunit H</fullName>
    </alternativeName>
    <alternativeName>
        <fullName evidence="5">NDH-1 subunit H</fullName>
    </alternativeName>
</protein>
<dbReference type="EMBL" id="QZKU01000042">
    <property type="protein sequence ID" value="RJP23928.1"/>
    <property type="molecule type" value="Genomic_DNA"/>
</dbReference>
<dbReference type="EC" id="7.1.1.-" evidence="5"/>
<comment type="similarity">
    <text evidence="5 6">Belongs to the complex I subunit 1 family.</text>
</comment>
<comment type="subunit">
    <text evidence="5">NDH-1 is composed of 14 different subunits. Subunits NuoA, H, J, K, L, M, N constitute the membrane sector of the complex.</text>
</comment>
<keyword evidence="5" id="KW-0874">Quinone</keyword>
<dbReference type="HAMAP" id="MF_01350">
    <property type="entry name" value="NDH1_NuoH"/>
    <property type="match status" value="1"/>
</dbReference>
<evidence type="ECO:0000256" key="5">
    <source>
        <dbReference type="HAMAP-Rule" id="MF_01350"/>
    </source>
</evidence>
<evidence type="ECO:0000256" key="3">
    <source>
        <dbReference type="ARBA" id="ARBA00022989"/>
    </source>
</evidence>
<dbReference type="AlphaFoldDB" id="A0A3A4NTP0"/>
<feature type="transmembrane region" description="Helical" evidence="5">
    <location>
        <begin position="7"/>
        <end position="24"/>
    </location>
</feature>
<name>A0A3A4NTP0_ABYX5</name>
<keyword evidence="5" id="KW-1278">Translocase</keyword>
<dbReference type="GO" id="GO:0016655">
    <property type="term" value="F:oxidoreductase activity, acting on NAD(P)H, quinone or similar compound as acceptor"/>
    <property type="evidence" value="ECO:0007669"/>
    <property type="project" value="UniProtKB-UniRule"/>
</dbReference>
<dbReference type="Proteomes" id="UP000265882">
    <property type="component" value="Unassembled WGS sequence"/>
</dbReference>
<keyword evidence="5" id="KW-0830">Ubiquinone</keyword>
<comment type="catalytic activity">
    <reaction evidence="5">
        <text>a quinone + NADH + 5 H(+)(in) = a quinol + NAD(+) + 4 H(+)(out)</text>
        <dbReference type="Rhea" id="RHEA:57888"/>
        <dbReference type="ChEBI" id="CHEBI:15378"/>
        <dbReference type="ChEBI" id="CHEBI:24646"/>
        <dbReference type="ChEBI" id="CHEBI:57540"/>
        <dbReference type="ChEBI" id="CHEBI:57945"/>
        <dbReference type="ChEBI" id="CHEBI:132124"/>
    </reaction>
</comment>
<feature type="transmembrane region" description="Helical" evidence="5">
    <location>
        <begin position="287"/>
        <end position="310"/>
    </location>
</feature>
<keyword evidence="2 5" id="KW-0812">Transmembrane</keyword>
<dbReference type="Pfam" id="PF00146">
    <property type="entry name" value="NADHdh"/>
    <property type="match status" value="1"/>
</dbReference>
<comment type="caution">
    <text evidence="7">The sequence shown here is derived from an EMBL/GenBank/DDBJ whole genome shotgun (WGS) entry which is preliminary data.</text>
</comment>
<dbReference type="PANTHER" id="PTHR11432:SF3">
    <property type="entry name" value="NADH-UBIQUINONE OXIDOREDUCTASE CHAIN 1"/>
    <property type="match status" value="1"/>
</dbReference>
<dbReference type="NCBIfam" id="NF004741">
    <property type="entry name" value="PRK06076.1-2"/>
    <property type="match status" value="1"/>
</dbReference>
<feature type="transmembrane region" description="Helical" evidence="5">
    <location>
        <begin position="75"/>
        <end position="95"/>
    </location>
</feature>
<dbReference type="InterPro" id="IPR001694">
    <property type="entry name" value="NADH_UbQ_OxRdtase_su1/FPO"/>
</dbReference>
<feature type="transmembrane region" description="Helical" evidence="5">
    <location>
        <begin position="115"/>
        <end position="136"/>
    </location>
</feature>